<sequence length="181" mass="20736">MELREESGMADERAIEELLAREAIRRQLSNYGRGMDRMDKDLVRGVWHADGTLDYALPGITTPEALIDHAWAFHHKCSVLLHRLIQITIDVDVATGRAVSEAYCIASLFRELEPDAKYREHFFNARYLDKWSYRDGRWAVDHRQAIADLGGSRDIEARFLPRQGRLDTSDPSYALFASLDA</sequence>
<proteinExistence type="predicted"/>
<dbReference type="Proteomes" id="UP000322077">
    <property type="component" value="Unassembled WGS sequence"/>
</dbReference>
<accession>A0A5D9C9B3</accession>
<organism evidence="2 3">
    <name type="scientific">Sphingomonas montanisoli</name>
    <dbReference type="NCBI Taxonomy" id="2606412"/>
    <lineage>
        <taxon>Bacteria</taxon>
        <taxon>Pseudomonadati</taxon>
        <taxon>Pseudomonadota</taxon>
        <taxon>Alphaproteobacteria</taxon>
        <taxon>Sphingomonadales</taxon>
        <taxon>Sphingomonadaceae</taxon>
        <taxon>Sphingomonas</taxon>
    </lineage>
</organism>
<protein>
    <submittedName>
        <fullName evidence="2">Nuclear transport factor 2 family protein</fullName>
    </submittedName>
</protein>
<dbReference type="Gene3D" id="3.10.450.50">
    <property type="match status" value="1"/>
</dbReference>
<dbReference type="AlphaFoldDB" id="A0A5D9C9B3"/>
<feature type="domain" description="SnoaL-like" evidence="1">
    <location>
        <begin position="16"/>
        <end position="143"/>
    </location>
</feature>
<dbReference type="InterPro" id="IPR032710">
    <property type="entry name" value="NTF2-like_dom_sf"/>
</dbReference>
<dbReference type="SUPFAM" id="SSF54427">
    <property type="entry name" value="NTF2-like"/>
    <property type="match status" value="1"/>
</dbReference>
<dbReference type="Pfam" id="PF13577">
    <property type="entry name" value="SnoaL_4"/>
    <property type="match status" value="1"/>
</dbReference>
<reference evidence="2 3" key="1">
    <citation type="submission" date="2019-08" db="EMBL/GenBank/DDBJ databases">
        <authorList>
            <person name="Wang G."/>
            <person name="Xu Z."/>
        </authorList>
    </citation>
    <scope>NUCLEOTIDE SEQUENCE [LARGE SCALE GENOMIC DNA]</scope>
    <source>
        <strain evidence="2 3">ZX</strain>
    </source>
</reference>
<gene>
    <name evidence="2" type="ORF">FYJ91_10300</name>
</gene>
<comment type="caution">
    <text evidence="2">The sequence shown here is derived from an EMBL/GenBank/DDBJ whole genome shotgun (WGS) entry which is preliminary data.</text>
</comment>
<dbReference type="EMBL" id="VTOU01000002">
    <property type="protein sequence ID" value="TZG27923.1"/>
    <property type="molecule type" value="Genomic_DNA"/>
</dbReference>
<keyword evidence="3" id="KW-1185">Reference proteome</keyword>
<evidence type="ECO:0000259" key="1">
    <source>
        <dbReference type="Pfam" id="PF13577"/>
    </source>
</evidence>
<evidence type="ECO:0000313" key="2">
    <source>
        <dbReference type="EMBL" id="TZG27923.1"/>
    </source>
</evidence>
<evidence type="ECO:0000313" key="3">
    <source>
        <dbReference type="Proteomes" id="UP000322077"/>
    </source>
</evidence>
<name>A0A5D9C9B3_9SPHN</name>
<dbReference type="InterPro" id="IPR037401">
    <property type="entry name" value="SnoaL-like"/>
</dbReference>